<geneLocation type="plasmid" evidence="1 2">
    <name>pNBRC108728a</name>
</geneLocation>
<organism evidence="1 2">
    <name type="scientific">Frondihabitans sucicola</name>
    <dbReference type="NCBI Taxonomy" id="1268041"/>
    <lineage>
        <taxon>Bacteria</taxon>
        <taxon>Bacillati</taxon>
        <taxon>Actinomycetota</taxon>
        <taxon>Actinomycetes</taxon>
        <taxon>Micrococcales</taxon>
        <taxon>Microbacteriaceae</taxon>
        <taxon>Frondihabitans</taxon>
    </lineage>
</organism>
<name>A0ABM8GWE6_9MICO</name>
<sequence length="87" mass="9827">MSATDIVGYTYKAENFTPERLVEELIVRGELAPAARGMTVEEALDQLAAVDGIDREDEFSFDSDDFPKVIFESQVTEDDYAWLGWDD</sequence>
<dbReference type="Proteomes" id="UP001321486">
    <property type="component" value="Plasmid pNBRC108728a"/>
</dbReference>
<keyword evidence="1" id="KW-0614">Plasmid</keyword>
<protein>
    <recommendedName>
        <fullName evidence="3">DUF2795 domain-containing protein</fullName>
    </recommendedName>
</protein>
<dbReference type="EMBL" id="AP027733">
    <property type="protein sequence ID" value="BDZ52795.1"/>
    <property type="molecule type" value="Genomic_DNA"/>
</dbReference>
<evidence type="ECO:0000313" key="1">
    <source>
        <dbReference type="EMBL" id="BDZ52795.1"/>
    </source>
</evidence>
<gene>
    <name evidence="1" type="ORF">GCM10025867_50360</name>
</gene>
<dbReference type="RefSeq" id="WP_286347079.1">
    <property type="nucleotide sequence ID" value="NZ_AP027733.1"/>
</dbReference>
<evidence type="ECO:0008006" key="3">
    <source>
        <dbReference type="Google" id="ProtNLM"/>
    </source>
</evidence>
<reference evidence="2" key="1">
    <citation type="journal article" date="2019" name="Int. J. Syst. Evol. Microbiol.">
        <title>The Global Catalogue of Microorganisms (GCM) 10K type strain sequencing project: providing services to taxonomists for standard genome sequencing and annotation.</title>
        <authorList>
            <consortium name="The Broad Institute Genomics Platform"/>
            <consortium name="The Broad Institute Genome Sequencing Center for Infectious Disease"/>
            <person name="Wu L."/>
            <person name="Ma J."/>
        </authorList>
    </citation>
    <scope>NUCLEOTIDE SEQUENCE [LARGE SCALE GENOMIC DNA]</scope>
    <source>
        <strain evidence="2">NBRC 108728</strain>
    </source>
</reference>
<evidence type="ECO:0000313" key="2">
    <source>
        <dbReference type="Proteomes" id="UP001321486"/>
    </source>
</evidence>
<proteinExistence type="predicted"/>
<accession>A0ABM8GWE6</accession>
<keyword evidence="2" id="KW-1185">Reference proteome</keyword>